<proteinExistence type="predicted"/>
<keyword evidence="1" id="KW-0472">Membrane</keyword>
<keyword evidence="3" id="KW-1185">Reference proteome</keyword>
<evidence type="ECO:0000256" key="1">
    <source>
        <dbReference type="SAM" id="Phobius"/>
    </source>
</evidence>
<dbReference type="AlphaFoldDB" id="A0A1Y2AYF0"/>
<accession>A0A1Y2AYF0</accession>
<reference evidence="2 3" key="1">
    <citation type="submission" date="2016-07" db="EMBL/GenBank/DDBJ databases">
        <title>Pervasive Adenine N6-methylation of Active Genes in Fungi.</title>
        <authorList>
            <consortium name="DOE Joint Genome Institute"/>
            <person name="Mondo S.J."/>
            <person name="Dannebaum R.O."/>
            <person name="Kuo R.C."/>
            <person name="Labutti K."/>
            <person name="Haridas S."/>
            <person name="Kuo A."/>
            <person name="Salamov A."/>
            <person name="Ahrendt S.R."/>
            <person name="Lipzen A."/>
            <person name="Sullivan W."/>
            <person name="Andreopoulos W.B."/>
            <person name="Clum A."/>
            <person name="Lindquist E."/>
            <person name="Daum C."/>
            <person name="Ramamoorthy G.K."/>
            <person name="Gryganskyi A."/>
            <person name="Culley D."/>
            <person name="Magnuson J.K."/>
            <person name="James T.Y."/>
            <person name="O'Malley M.A."/>
            <person name="Stajich J.E."/>
            <person name="Spatafora J.W."/>
            <person name="Visel A."/>
            <person name="Grigoriev I.V."/>
        </authorList>
    </citation>
    <scope>NUCLEOTIDE SEQUENCE [LARGE SCALE GENOMIC DNA]</scope>
    <source>
        <strain evidence="2 3">68-887.2</strain>
    </source>
</reference>
<gene>
    <name evidence="2" type="ORF">BCR39DRAFT_560053</name>
</gene>
<evidence type="ECO:0000313" key="2">
    <source>
        <dbReference type="EMBL" id="ORY27320.1"/>
    </source>
</evidence>
<keyword evidence="1" id="KW-1133">Transmembrane helix</keyword>
<feature type="transmembrane region" description="Helical" evidence="1">
    <location>
        <begin position="21"/>
        <end position="43"/>
    </location>
</feature>
<sequence length="254" mass="28320">MTKKQSAAEYKSPFASVAIGGLRYWFSLILLFISWALLVWVYFFNVPLVGTNNQKDSNMDILGWLIQLHSAGKIYGFGVWGICLWSEDGNGDTTCWKSAFWTVPENASDGPTAGLSLPSSIANSLGIAGALLFFPFITHLFFMAVYLFTFHVPVLDQPPRQVKVVSADGKESTKLAWPWTKVDGEPRSKRLWCARLVRHPIYIASLLVFNTTWILTTFICAYVGKSQVSNNYQAHIGRGTNLSVSSLDILLQVQ</sequence>
<evidence type="ECO:0000313" key="3">
    <source>
        <dbReference type="Proteomes" id="UP000193986"/>
    </source>
</evidence>
<dbReference type="OrthoDB" id="2576593at2759"/>
<name>A0A1Y2AYF0_9TREE</name>
<comment type="caution">
    <text evidence="2">The sequence shown here is derived from an EMBL/GenBank/DDBJ whole genome shotgun (WGS) entry which is preliminary data.</text>
</comment>
<organism evidence="2 3">
    <name type="scientific">Naematelia encephala</name>
    <dbReference type="NCBI Taxonomy" id="71784"/>
    <lineage>
        <taxon>Eukaryota</taxon>
        <taxon>Fungi</taxon>
        <taxon>Dikarya</taxon>
        <taxon>Basidiomycota</taxon>
        <taxon>Agaricomycotina</taxon>
        <taxon>Tremellomycetes</taxon>
        <taxon>Tremellales</taxon>
        <taxon>Naemateliaceae</taxon>
        <taxon>Naematelia</taxon>
    </lineage>
</organism>
<dbReference type="Proteomes" id="UP000193986">
    <property type="component" value="Unassembled WGS sequence"/>
</dbReference>
<dbReference type="EMBL" id="MCFC01000039">
    <property type="protein sequence ID" value="ORY27320.1"/>
    <property type="molecule type" value="Genomic_DNA"/>
</dbReference>
<feature type="transmembrane region" description="Helical" evidence="1">
    <location>
        <begin position="201"/>
        <end position="224"/>
    </location>
</feature>
<feature type="transmembrane region" description="Helical" evidence="1">
    <location>
        <begin position="125"/>
        <end position="150"/>
    </location>
</feature>
<dbReference type="InParanoid" id="A0A1Y2AYF0"/>
<keyword evidence="1" id="KW-0812">Transmembrane</keyword>
<protein>
    <submittedName>
        <fullName evidence="2">Uncharacterized protein</fullName>
    </submittedName>
</protein>